<proteinExistence type="predicted"/>
<protein>
    <recommendedName>
        <fullName evidence="3">CN hydrolase domain-containing protein</fullName>
    </recommendedName>
</protein>
<evidence type="ECO:0000313" key="2">
    <source>
        <dbReference type="Proteomes" id="UP001499988"/>
    </source>
</evidence>
<organism evidence="1 2">
    <name type="scientific">Ferrimonas pelagia</name>
    <dbReference type="NCBI Taxonomy" id="1177826"/>
    <lineage>
        <taxon>Bacteria</taxon>
        <taxon>Pseudomonadati</taxon>
        <taxon>Pseudomonadota</taxon>
        <taxon>Gammaproteobacteria</taxon>
        <taxon>Alteromonadales</taxon>
        <taxon>Ferrimonadaceae</taxon>
        <taxon>Ferrimonas</taxon>
    </lineage>
</organism>
<reference evidence="2" key="1">
    <citation type="journal article" date="2019" name="Int. J. Syst. Evol. Microbiol.">
        <title>The Global Catalogue of Microorganisms (GCM) 10K type strain sequencing project: providing services to taxonomists for standard genome sequencing and annotation.</title>
        <authorList>
            <consortium name="The Broad Institute Genomics Platform"/>
            <consortium name="The Broad Institute Genome Sequencing Center for Infectious Disease"/>
            <person name="Wu L."/>
            <person name="Ma J."/>
        </authorList>
    </citation>
    <scope>NUCLEOTIDE SEQUENCE [LARGE SCALE GENOMIC DNA]</scope>
    <source>
        <strain evidence="2">JCM 18401</strain>
    </source>
</reference>
<sequence length="85" mass="9223">MGGLSLPCYSLQFKEAFTASFLGSGSDWNFKSDAVLLGSDGRVMKRAHGAPIDRAMQEDICFVERGQGFAKLLDPKANGGRFFSD</sequence>
<evidence type="ECO:0000313" key="1">
    <source>
        <dbReference type="EMBL" id="GAA4890174.1"/>
    </source>
</evidence>
<dbReference type="Proteomes" id="UP001499988">
    <property type="component" value="Unassembled WGS sequence"/>
</dbReference>
<name>A0ABP9F5B7_9GAMM</name>
<gene>
    <name evidence="1" type="ORF">GCM10023333_24260</name>
</gene>
<comment type="caution">
    <text evidence="1">The sequence shown here is derived from an EMBL/GenBank/DDBJ whole genome shotgun (WGS) entry which is preliminary data.</text>
</comment>
<evidence type="ECO:0008006" key="3">
    <source>
        <dbReference type="Google" id="ProtNLM"/>
    </source>
</evidence>
<keyword evidence="2" id="KW-1185">Reference proteome</keyword>
<accession>A0ABP9F5B7</accession>
<dbReference type="EMBL" id="BAABJZ010000082">
    <property type="protein sequence ID" value="GAA4890174.1"/>
    <property type="molecule type" value="Genomic_DNA"/>
</dbReference>